<dbReference type="GeneTree" id="ENSGT00940000154873"/>
<protein>
    <submittedName>
        <fullName evidence="3">Uncharacterized protein</fullName>
    </submittedName>
</protein>
<evidence type="ECO:0000313" key="3">
    <source>
        <dbReference type="Ensembl" id="ENSBMSP00010025190.1"/>
    </source>
</evidence>
<proteinExistence type="inferred from homology"/>
<dbReference type="OMA" id="KGPYFLM"/>
<evidence type="ECO:0000256" key="1">
    <source>
        <dbReference type="ARBA" id="ARBA00006484"/>
    </source>
</evidence>
<dbReference type="InterPro" id="IPR051737">
    <property type="entry name" value="L-xylulose/Carbonyl_redctase"/>
</dbReference>
<dbReference type="GO" id="GO:0004090">
    <property type="term" value="F:carbonyl reductase (NADPH) activity"/>
    <property type="evidence" value="ECO:0007669"/>
    <property type="project" value="TreeGrafter"/>
</dbReference>
<reference evidence="3" key="1">
    <citation type="submission" date="2023-09" db="UniProtKB">
        <authorList>
            <consortium name="Ensembl"/>
        </authorList>
    </citation>
    <scope>IDENTIFICATION</scope>
</reference>
<dbReference type="InterPro" id="IPR036291">
    <property type="entry name" value="NAD(P)-bd_dom_sf"/>
</dbReference>
<dbReference type="Gene3D" id="3.40.50.720">
    <property type="entry name" value="NAD(P)-binding Rossmann-like Domain"/>
    <property type="match status" value="1"/>
</dbReference>
<dbReference type="Pfam" id="PF13561">
    <property type="entry name" value="adh_short_C2"/>
    <property type="match status" value="1"/>
</dbReference>
<comment type="similarity">
    <text evidence="1">Belongs to the short-chain dehydrogenases/reductases (SDR) family.</text>
</comment>
<dbReference type="Ensembl" id="ENSBMST00010027739.1">
    <property type="protein sequence ID" value="ENSBMSP00010025190.1"/>
    <property type="gene ID" value="ENSBMSG00010018250.1"/>
</dbReference>
<dbReference type="GO" id="GO:0050038">
    <property type="term" value="F:L-xylulose reductase (NADPH) activity"/>
    <property type="evidence" value="ECO:0007669"/>
    <property type="project" value="TreeGrafter"/>
</dbReference>
<keyword evidence="2" id="KW-0521">NADP</keyword>
<sequence length="227" mass="24250">MLLNFSGLQALVTGQGKMGIGWDTVKALHASGARVVAVRRSLWSLANVFPQGPGVEPVCVDLGDWEVMERALGSVGPVDVLVNNAAVALLQLFLQTTKEAFDRSFSVKLGRMWPSPRHGVPGSSENVSSMAAHVTLPNLAAYSESLCPTLSPHSIRVNSVNPTVVLTAMGQQALSDPEFARKLKERHPLRQFAEVEDVVNSILFLLSDRSAPTSGSGIFVDAGYLAS</sequence>
<dbReference type="GO" id="GO:0006006">
    <property type="term" value="P:glucose metabolic process"/>
    <property type="evidence" value="ECO:0007669"/>
    <property type="project" value="TreeGrafter"/>
</dbReference>
<name>A0A8C0DT46_BALMU</name>
<dbReference type="PANTHER" id="PTHR44252">
    <property type="entry name" value="D-ERYTHRULOSE REDUCTASE"/>
    <property type="match status" value="1"/>
</dbReference>
<organism evidence="3">
    <name type="scientific">Balaenoptera musculus</name>
    <name type="common">Blue whale</name>
    <dbReference type="NCBI Taxonomy" id="9771"/>
    <lineage>
        <taxon>Eukaryota</taxon>
        <taxon>Metazoa</taxon>
        <taxon>Chordata</taxon>
        <taxon>Craniata</taxon>
        <taxon>Vertebrata</taxon>
        <taxon>Euteleostomi</taxon>
        <taxon>Mammalia</taxon>
        <taxon>Eutheria</taxon>
        <taxon>Laurasiatheria</taxon>
        <taxon>Artiodactyla</taxon>
        <taxon>Whippomorpha</taxon>
        <taxon>Cetacea</taxon>
        <taxon>Mysticeti</taxon>
        <taxon>Balaenopteridae</taxon>
        <taxon>Balaenoptera</taxon>
    </lineage>
</organism>
<dbReference type="InterPro" id="IPR002347">
    <property type="entry name" value="SDR_fam"/>
</dbReference>
<accession>A0A8C0DT46</accession>
<dbReference type="PRINTS" id="PR00081">
    <property type="entry name" value="GDHRDH"/>
</dbReference>
<evidence type="ECO:0000256" key="2">
    <source>
        <dbReference type="ARBA" id="ARBA00022857"/>
    </source>
</evidence>
<dbReference type="AlphaFoldDB" id="A0A8C0DT46"/>
<dbReference type="SUPFAM" id="SSF51735">
    <property type="entry name" value="NAD(P)-binding Rossmann-fold domains"/>
    <property type="match status" value="1"/>
</dbReference>
<dbReference type="GO" id="GO:0005997">
    <property type="term" value="P:xylulose metabolic process"/>
    <property type="evidence" value="ECO:0007669"/>
    <property type="project" value="TreeGrafter"/>
</dbReference>
<dbReference type="PANTHER" id="PTHR44252:SF1">
    <property type="entry name" value="CARBONYL REDUCTASE [NADPH] 2"/>
    <property type="match status" value="1"/>
</dbReference>